<keyword evidence="3" id="KW-1185">Reference proteome</keyword>
<feature type="non-terminal residue" evidence="2">
    <location>
        <position position="403"/>
    </location>
</feature>
<protein>
    <submittedName>
        <fullName evidence="2">Uncharacterized protein</fullName>
    </submittedName>
</protein>
<accession>A0AAD7ZYU6</accession>
<reference evidence="2" key="2">
    <citation type="submission" date="2023-05" db="EMBL/GenBank/DDBJ databases">
        <authorList>
            <person name="Fouks B."/>
        </authorList>
    </citation>
    <scope>NUCLEOTIDE SEQUENCE</scope>
    <source>
        <strain evidence="2">Stay&amp;Tobe</strain>
        <tissue evidence="2">Testes</tissue>
    </source>
</reference>
<feature type="compositionally biased region" description="Polar residues" evidence="1">
    <location>
        <begin position="126"/>
        <end position="144"/>
    </location>
</feature>
<dbReference type="EMBL" id="JASPKZ010004955">
    <property type="protein sequence ID" value="KAJ9589267.1"/>
    <property type="molecule type" value="Genomic_DNA"/>
</dbReference>
<feature type="non-terminal residue" evidence="2">
    <location>
        <position position="1"/>
    </location>
</feature>
<feature type="compositionally biased region" description="Polar residues" evidence="1">
    <location>
        <begin position="372"/>
        <end position="389"/>
    </location>
</feature>
<sequence length="403" mass="43841">TEPPSMLKSSPARVPNWRKDEKSECSVKDKIAMFSSASSIPEKSSNLDNSSITKVSSPSSLIISSSFNKPVTHSSLNIYKTSDSKTNMDRTHSSLDLSYTPRLNYSTLPRKPSGTSSTEIVPRLTRATSFSGPSSLHTRSQSLSDIGRGSVEDMRKASLNALIEQRRRGISKLRGLVIPEKVSEVAAPSPSICDLPEIKSRDSILVKNSYASTPTQRSNISATNRWSTGPCVFNTGSTTTSSTNSSTSIVMPSPPWKASNTNNLPKYSPAFKRKSLTVYGMSTAVKDEPPASLESIPSPARVFLLQFTENIFISVFVHPLHNNVEKILGQGVGRAVECSVSYESNSDSSSIDYLIDECDSNPVSKRRLLQSKPVNSKASDVDLNQQGASDSDKHMHGKRKCIS</sequence>
<dbReference type="Proteomes" id="UP001233999">
    <property type="component" value="Unassembled WGS sequence"/>
</dbReference>
<feature type="region of interest" description="Disordered" evidence="1">
    <location>
        <begin position="1"/>
        <end position="22"/>
    </location>
</feature>
<proteinExistence type="predicted"/>
<reference evidence="2" key="1">
    <citation type="journal article" date="2023" name="IScience">
        <title>Live-bearing cockroach genome reveals convergent evolutionary mechanisms linked to viviparity in insects and beyond.</title>
        <authorList>
            <person name="Fouks B."/>
            <person name="Harrison M.C."/>
            <person name="Mikhailova A.A."/>
            <person name="Marchal E."/>
            <person name="English S."/>
            <person name="Carruthers M."/>
            <person name="Jennings E.C."/>
            <person name="Chiamaka E.L."/>
            <person name="Frigard R.A."/>
            <person name="Pippel M."/>
            <person name="Attardo G.M."/>
            <person name="Benoit J.B."/>
            <person name="Bornberg-Bauer E."/>
            <person name="Tobe S.S."/>
        </authorList>
    </citation>
    <scope>NUCLEOTIDE SEQUENCE</scope>
    <source>
        <strain evidence="2">Stay&amp;Tobe</strain>
    </source>
</reference>
<dbReference type="AlphaFoldDB" id="A0AAD7ZYU6"/>
<evidence type="ECO:0000256" key="1">
    <source>
        <dbReference type="SAM" id="MobiDB-lite"/>
    </source>
</evidence>
<feature type="region of interest" description="Disordered" evidence="1">
    <location>
        <begin position="105"/>
        <end position="149"/>
    </location>
</feature>
<comment type="caution">
    <text evidence="2">The sequence shown here is derived from an EMBL/GenBank/DDBJ whole genome shotgun (WGS) entry which is preliminary data.</text>
</comment>
<evidence type="ECO:0000313" key="2">
    <source>
        <dbReference type="EMBL" id="KAJ9589267.1"/>
    </source>
</evidence>
<organism evidence="2 3">
    <name type="scientific">Diploptera punctata</name>
    <name type="common">Pacific beetle cockroach</name>
    <dbReference type="NCBI Taxonomy" id="6984"/>
    <lineage>
        <taxon>Eukaryota</taxon>
        <taxon>Metazoa</taxon>
        <taxon>Ecdysozoa</taxon>
        <taxon>Arthropoda</taxon>
        <taxon>Hexapoda</taxon>
        <taxon>Insecta</taxon>
        <taxon>Pterygota</taxon>
        <taxon>Neoptera</taxon>
        <taxon>Polyneoptera</taxon>
        <taxon>Dictyoptera</taxon>
        <taxon>Blattodea</taxon>
        <taxon>Blaberoidea</taxon>
        <taxon>Blaberidae</taxon>
        <taxon>Diplopterinae</taxon>
        <taxon>Diploptera</taxon>
    </lineage>
</organism>
<feature type="region of interest" description="Disordered" evidence="1">
    <location>
        <begin position="369"/>
        <end position="403"/>
    </location>
</feature>
<name>A0AAD7ZYU6_DIPPU</name>
<gene>
    <name evidence="2" type="ORF">L9F63_017512</name>
</gene>
<feature type="compositionally biased region" description="Polar residues" evidence="1">
    <location>
        <begin position="105"/>
        <end position="119"/>
    </location>
</feature>
<evidence type="ECO:0000313" key="3">
    <source>
        <dbReference type="Proteomes" id="UP001233999"/>
    </source>
</evidence>